<dbReference type="SUPFAM" id="SSF52980">
    <property type="entry name" value="Restriction endonuclease-like"/>
    <property type="match status" value="1"/>
</dbReference>
<evidence type="ECO:0000256" key="9">
    <source>
        <dbReference type="ARBA" id="ARBA00023204"/>
    </source>
</evidence>
<evidence type="ECO:0000256" key="13">
    <source>
        <dbReference type="ARBA" id="ARBA00034923"/>
    </source>
</evidence>
<dbReference type="Pfam" id="PF00580">
    <property type="entry name" value="UvrD-helicase"/>
    <property type="match status" value="1"/>
</dbReference>
<sequence length="1164" mass="128054">MSELLQIADRNQAKASEPEASVWVSANAGTGKTAVLVRRILRLLLAGFAPECILCLTYTKTAAAEMQNRLLDTLAGWARAEDEKLQESLTRVLGRAPELKDMVTARRLFACTLEARGGLKIHTIHGFCERLLQRFPLEAGVAPNFTILEEREQARHSSDAFDEVLGKAAANRDSRLGRALTRVVRLAGEDQFRTVIQAALEKRHALLELQGLHGQADDWPDRECAALKSLFGLEARSDAGALQASLGDVLSDAELADLVEAITAYGGTTGDDERVLKAAANAKGTKGPARAAALRPIFFTGEGKARSRVCSAAVKKAAPDLCAKLDVAQSRYAAIDRDIQALTCAEASTALLTLADAIQGAYTRAKQAEAALDYDDLIEKVLRLFNRSMAAAWVLYKIDGGIDHILVDEAQDTNPAQWQIVKALAAEFFAGEGASARVRTLFAVGDEKQSIYSFQGADPAQFGSYGRQFAAQAKQAEQLWHDVPLNLSFRSVAPVLQSVDQVFSNACAARGLSWQTETVIQHHAFREGQAGLVELWEAEEEEKPNPTPPFEPWNEERAIKRAVEALAERIARTIRRWLDEKEMLLSADRPVRSGDILILVQRRNPFVPSMIRWLKRLNIPVAGADRMVLTDQLAVQDLLSLADVLLMPEDDLALAVVLKSPLFGLDDDDLFALAHDRRGSLWRALQDRADDSRFAEAAITLADWLGMADLMPPYEFFAHVLGHDGQDMRKRFLTRLGPEAAEAIDEMLELALAYDGEEAPSLQGFVHQLRAGDLEIKRDMEQERDEVRIMTVHGAKGLQAPVVFLPDTCRLPNHGRRTLFEIPRPNTPEDTRAHIVWAAGAKGIGPLDDAKQTAKDAELEEYHRLLYVAMTRARDRLYICGWKPGKEGNGSWYDLARIALRGLLTETEDAEGRPVYRLTSPPEKVVREEDRRGGEDTAEALPDWAHGPVPEERGMAPLTPSGIETEAPPGTAKSFESPPLGPKALAEDHRFTRGRLVHALLEHLPQIPVEERETAAKRFIAVRGAGLPETLQDEIVAESLAVAGHPDFSALFAPGSLAEVPVVARIGSGESARLLSGQIDRLVLSESEALILDYKTNRPPPLEPEDVAPAYISQLAAYRIALKDLYPNRKIRCCLLWTDGARLMEIPEDQLARAETKILQGSQS</sequence>
<keyword evidence="3" id="KW-0227">DNA damage</keyword>
<name>A0ABW3J532_9HYPH</name>
<dbReference type="InterPro" id="IPR014151">
    <property type="entry name" value="DNA_helicase_AddA"/>
</dbReference>
<dbReference type="InterPro" id="IPR014017">
    <property type="entry name" value="DNA_helicase_UvrD-like_C"/>
</dbReference>
<feature type="region of interest" description="Disordered" evidence="16">
    <location>
        <begin position="920"/>
        <end position="950"/>
    </location>
</feature>
<dbReference type="InterPro" id="IPR014016">
    <property type="entry name" value="UvrD-like_ATP-bd"/>
</dbReference>
<feature type="compositionally biased region" description="Basic and acidic residues" evidence="16">
    <location>
        <begin position="924"/>
        <end position="935"/>
    </location>
</feature>
<keyword evidence="6" id="KW-0269">Exonuclease</keyword>
<comment type="caution">
    <text evidence="19">The sequence shown here is derived from an EMBL/GenBank/DDBJ whole genome shotgun (WGS) entry which is preliminary data.</text>
</comment>
<dbReference type="Pfam" id="PF13361">
    <property type="entry name" value="UvrD_C"/>
    <property type="match status" value="1"/>
</dbReference>
<dbReference type="PANTHER" id="PTHR11070:SF2">
    <property type="entry name" value="ATP-DEPENDENT DNA HELICASE SRS2"/>
    <property type="match status" value="1"/>
</dbReference>
<evidence type="ECO:0000256" key="1">
    <source>
        <dbReference type="ARBA" id="ARBA00022722"/>
    </source>
</evidence>
<evidence type="ECO:0000313" key="20">
    <source>
        <dbReference type="Proteomes" id="UP001597102"/>
    </source>
</evidence>
<protein>
    <recommendedName>
        <fullName evidence="12">DNA 3'-5' helicase</fullName>
        <ecNumber evidence="12">5.6.2.4</ecNumber>
    </recommendedName>
    <alternativeName>
        <fullName evidence="13">DNA 3'-5' helicase II</fullName>
    </alternativeName>
</protein>
<dbReference type="EC" id="5.6.2.4" evidence="12"/>
<keyword evidence="2 15" id="KW-0547">Nucleotide-binding</keyword>
<evidence type="ECO:0000256" key="16">
    <source>
        <dbReference type="SAM" id="MobiDB-lite"/>
    </source>
</evidence>
<keyword evidence="8" id="KW-0238">DNA-binding</keyword>
<dbReference type="PROSITE" id="PS51198">
    <property type="entry name" value="UVRD_HELICASE_ATP_BIND"/>
    <property type="match status" value="1"/>
</dbReference>
<reference evidence="20" key="1">
    <citation type="journal article" date="2019" name="Int. J. Syst. Evol. Microbiol.">
        <title>The Global Catalogue of Microorganisms (GCM) 10K type strain sequencing project: providing services to taxonomists for standard genome sequencing and annotation.</title>
        <authorList>
            <consortium name="The Broad Institute Genomics Platform"/>
            <consortium name="The Broad Institute Genome Sequencing Center for Infectious Disease"/>
            <person name="Wu L."/>
            <person name="Ma J."/>
        </authorList>
    </citation>
    <scope>NUCLEOTIDE SEQUENCE [LARGE SCALE GENOMIC DNA]</scope>
    <source>
        <strain evidence="20">CCUG 61697</strain>
    </source>
</reference>
<evidence type="ECO:0000259" key="18">
    <source>
        <dbReference type="PROSITE" id="PS51217"/>
    </source>
</evidence>
<evidence type="ECO:0000256" key="12">
    <source>
        <dbReference type="ARBA" id="ARBA00034808"/>
    </source>
</evidence>
<dbReference type="SUPFAM" id="SSF52540">
    <property type="entry name" value="P-loop containing nucleoside triphosphate hydrolases"/>
    <property type="match status" value="1"/>
</dbReference>
<evidence type="ECO:0000256" key="14">
    <source>
        <dbReference type="ARBA" id="ARBA00048988"/>
    </source>
</evidence>
<evidence type="ECO:0000256" key="15">
    <source>
        <dbReference type="PROSITE-ProRule" id="PRU00560"/>
    </source>
</evidence>
<keyword evidence="5 15" id="KW-0347">Helicase</keyword>
<dbReference type="GO" id="GO:0004386">
    <property type="term" value="F:helicase activity"/>
    <property type="evidence" value="ECO:0007669"/>
    <property type="project" value="UniProtKB-KW"/>
</dbReference>
<keyword evidence="7 15" id="KW-0067">ATP-binding</keyword>
<evidence type="ECO:0000313" key="19">
    <source>
        <dbReference type="EMBL" id="MFD0985537.1"/>
    </source>
</evidence>
<evidence type="ECO:0000256" key="3">
    <source>
        <dbReference type="ARBA" id="ARBA00022763"/>
    </source>
</evidence>
<dbReference type="EMBL" id="JBHTJO010000001">
    <property type="protein sequence ID" value="MFD0985537.1"/>
    <property type="molecule type" value="Genomic_DNA"/>
</dbReference>
<organism evidence="19 20">
    <name type="scientific">Methyloligella solikamskensis</name>
    <dbReference type="NCBI Taxonomy" id="1177756"/>
    <lineage>
        <taxon>Bacteria</taxon>
        <taxon>Pseudomonadati</taxon>
        <taxon>Pseudomonadota</taxon>
        <taxon>Alphaproteobacteria</taxon>
        <taxon>Hyphomicrobiales</taxon>
        <taxon>Hyphomicrobiaceae</taxon>
        <taxon>Methyloligella</taxon>
    </lineage>
</organism>
<evidence type="ECO:0000256" key="7">
    <source>
        <dbReference type="ARBA" id="ARBA00022840"/>
    </source>
</evidence>
<keyword evidence="10" id="KW-0413">Isomerase</keyword>
<accession>A0ABW3J532</accession>
<keyword evidence="9" id="KW-0234">DNA repair</keyword>
<gene>
    <name evidence="19" type="primary">addA</name>
    <name evidence="19" type="ORF">ACFQ2F_00295</name>
</gene>
<evidence type="ECO:0000256" key="6">
    <source>
        <dbReference type="ARBA" id="ARBA00022839"/>
    </source>
</evidence>
<keyword evidence="1" id="KW-0540">Nuclease</keyword>
<evidence type="ECO:0000259" key="17">
    <source>
        <dbReference type="PROSITE" id="PS51198"/>
    </source>
</evidence>
<evidence type="ECO:0000256" key="8">
    <source>
        <dbReference type="ARBA" id="ARBA00023125"/>
    </source>
</evidence>
<comment type="catalytic activity">
    <reaction evidence="14">
        <text>ATP + H2O = ADP + phosphate + H(+)</text>
        <dbReference type="Rhea" id="RHEA:13065"/>
        <dbReference type="ChEBI" id="CHEBI:15377"/>
        <dbReference type="ChEBI" id="CHEBI:15378"/>
        <dbReference type="ChEBI" id="CHEBI:30616"/>
        <dbReference type="ChEBI" id="CHEBI:43474"/>
        <dbReference type="ChEBI" id="CHEBI:456216"/>
        <dbReference type="EC" id="5.6.2.4"/>
    </reaction>
</comment>
<keyword evidence="4 15" id="KW-0378">Hydrolase</keyword>
<evidence type="ECO:0000256" key="5">
    <source>
        <dbReference type="ARBA" id="ARBA00022806"/>
    </source>
</evidence>
<proteinExistence type="predicted"/>
<evidence type="ECO:0000256" key="4">
    <source>
        <dbReference type="ARBA" id="ARBA00022801"/>
    </source>
</evidence>
<dbReference type="Pfam" id="PF12705">
    <property type="entry name" value="PDDEXK_1"/>
    <property type="match status" value="1"/>
</dbReference>
<evidence type="ECO:0000256" key="10">
    <source>
        <dbReference type="ARBA" id="ARBA00023235"/>
    </source>
</evidence>
<dbReference type="InterPro" id="IPR011335">
    <property type="entry name" value="Restrct_endonuc-II-like"/>
</dbReference>
<dbReference type="Proteomes" id="UP001597102">
    <property type="component" value="Unassembled WGS sequence"/>
</dbReference>
<evidence type="ECO:0000256" key="11">
    <source>
        <dbReference type="ARBA" id="ARBA00034617"/>
    </source>
</evidence>
<dbReference type="PROSITE" id="PS51217">
    <property type="entry name" value="UVRD_HELICASE_CTER"/>
    <property type="match status" value="1"/>
</dbReference>
<dbReference type="InterPro" id="IPR000212">
    <property type="entry name" value="DNA_helicase_UvrD/REP"/>
</dbReference>
<dbReference type="InterPro" id="IPR027417">
    <property type="entry name" value="P-loop_NTPase"/>
</dbReference>
<comment type="catalytic activity">
    <reaction evidence="11">
        <text>Couples ATP hydrolysis with the unwinding of duplex DNA by translocating in the 3'-5' direction.</text>
        <dbReference type="EC" id="5.6.2.4"/>
    </reaction>
</comment>
<dbReference type="InterPro" id="IPR038726">
    <property type="entry name" value="PDDEXK_AddAB-type"/>
</dbReference>
<keyword evidence="20" id="KW-1185">Reference proteome</keyword>
<feature type="binding site" evidence="15">
    <location>
        <begin position="26"/>
        <end position="33"/>
    </location>
    <ligand>
        <name>ATP</name>
        <dbReference type="ChEBI" id="CHEBI:30616"/>
    </ligand>
</feature>
<dbReference type="PANTHER" id="PTHR11070">
    <property type="entry name" value="UVRD / RECB / PCRA DNA HELICASE FAMILY MEMBER"/>
    <property type="match status" value="1"/>
</dbReference>
<evidence type="ECO:0000256" key="2">
    <source>
        <dbReference type="ARBA" id="ARBA00022741"/>
    </source>
</evidence>
<dbReference type="Gene3D" id="3.40.50.300">
    <property type="entry name" value="P-loop containing nucleotide triphosphate hydrolases"/>
    <property type="match status" value="4"/>
</dbReference>
<feature type="domain" description="UvrD-like helicase ATP-binding" evidence="17">
    <location>
        <begin position="5"/>
        <end position="492"/>
    </location>
</feature>
<dbReference type="Gene3D" id="3.90.320.10">
    <property type="match status" value="1"/>
</dbReference>
<dbReference type="InterPro" id="IPR011604">
    <property type="entry name" value="PDDEXK-like_dom_sf"/>
</dbReference>
<feature type="domain" description="UvrD-like helicase C-terminal" evidence="18">
    <location>
        <begin position="516"/>
        <end position="797"/>
    </location>
</feature>
<dbReference type="Gene3D" id="1.10.486.10">
    <property type="entry name" value="PCRA, domain 4"/>
    <property type="match status" value="1"/>
</dbReference>
<dbReference type="NCBIfam" id="TIGR02784">
    <property type="entry name" value="addA_alphas"/>
    <property type="match status" value="1"/>
</dbReference>
<dbReference type="RefSeq" id="WP_379084009.1">
    <property type="nucleotide sequence ID" value="NZ_JBHTJO010000001.1"/>
</dbReference>